<comment type="caution">
    <text evidence="2">The sequence shown here is derived from an EMBL/GenBank/DDBJ whole genome shotgun (WGS) entry which is preliminary data.</text>
</comment>
<evidence type="ECO:0000256" key="1">
    <source>
        <dbReference type="SAM" id="MobiDB-lite"/>
    </source>
</evidence>
<feature type="compositionally biased region" description="Acidic residues" evidence="1">
    <location>
        <begin position="1"/>
        <end position="15"/>
    </location>
</feature>
<reference evidence="2 3" key="1">
    <citation type="submission" date="2014-12" db="EMBL/GenBank/DDBJ databases">
        <title>Genome assembly of Enhygromyxa salina DSM 15201.</title>
        <authorList>
            <person name="Sharma G."/>
            <person name="Subramanian S."/>
        </authorList>
    </citation>
    <scope>NUCLEOTIDE SEQUENCE [LARGE SCALE GENOMIC DNA]</scope>
    <source>
        <strain evidence="2 3">DSM 15201</strain>
    </source>
</reference>
<name>A0A0C2D506_9BACT</name>
<dbReference type="AlphaFoldDB" id="A0A0C2D506"/>
<evidence type="ECO:0000313" key="2">
    <source>
        <dbReference type="EMBL" id="KIG16765.1"/>
    </source>
</evidence>
<evidence type="ECO:0000313" key="3">
    <source>
        <dbReference type="Proteomes" id="UP000031599"/>
    </source>
</evidence>
<dbReference type="EMBL" id="JMCC02000032">
    <property type="protein sequence ID" value="KIG16765.1"/>
    <property type="molecule type" value="Genomic_DNA"/>
</dbReference>
<accession>A0A0C2D506</accession>
<sequence>MREDDDEQVEQDLLDSEPGPVASAGAEAVAPVRTQRIARWLSSNSWLILAAGAALVLTRVVEFSPPEQVRMDEASVDLVGEAPSQEFSSQLGNPQAVQLRATLRLYPRNDLDVREPDPKLDGTARVLSQPVVTTIYAMNATIDQTVRLDGGELEIDVALAGTPRLSDTAGANKVPDLDLEQELTVTSRQNKWLGDPVQRVHLHTRGTLTDLEARPYRWVFVVEGKLFALDLEINRAV</sequence>
<proteinExistence type="predicted"/>
<feature type="region of interest" description="Disordered" evidence="1">
    <location>
        <begin position="1"/>
        <end position="27"/>
    </location>
</feature>
<gene>
    <name evidence="2" type="ORF">DB30_04109</name>
</gene>
<dbReference type="Proteomes" id="UP000031599">
    <property type="component" value="Unassembled WGS sequence"/>
</dbReference>
<organism evidence="2 3">
    <name type="scientific">Enhygromyxa salina</name>
    <dbReference type="NCBI Taxonomy" id="215803"/>
    <lineage>
        <taxon>Bacteria</taxon>
        <taxon>Pseudomonadati</taxon>
        <taxon>Myxococcota</taxon>
        <taxon>Polyangia</taxon>
        <taxon>Nannocystales</taxon>
        <taxon>Nannocystaceae</taxon>
        <taxon>Enhygromyxa</taxon>
    </lineage>
</organism>
<protein>
    <submittedName>
        <fullName evidence="2">Uncharacterized protein</fullName>
    </submittedName>
</protein>
<dbReference type="RefSeq" id="WP_052548974.1">
    <property type="nucleotide sequence ID" value="NZ_JMCC02000032.1"/>
</dbReference>